<proteinExistence type="predicted"/>
<name>A0A3B1D7F9_9ZZZZ</name>
<feature type="non-terminal residue" evidence="1">
    <location>
        <position position="1"/>
    </location>
</feature>
<dbReference type="EMBL" id="UOGJ01000103">
    <property type="protein sequence ID" value="VAX36632.1"/>
    <property type="molecule type" value="Genomic_DNA"/>
</dbReference>
<protein>
    <submittedName>
        <fullName evidence="1">Uncharacterized protein</fullName>
    </submittedName>
</protein>
<organism evidence="1">
    <name type="scientific">hydrothermal vent metagenome</name>
    <dbReference type="NCBI Taxonomy" id="652676"/>
    <lineage>
        <taxon>unclassified sequences</taxon>
        <taxon>metagenomes</taxon>
        <taxon>ecological metagenomes</taxon>
    </lineage>
</organism>
<accession>A0A3B1D7F9</accession>
<gene>
    <name evidence="1" type="ORF">MNBD_UNCLBAC01-15</name>
</gene>
<sequence>TEYDNNFEYRFMEALRNYVQHRGLAVHSTSMGGKLMPHKERDGLEFTTSLFSHKSEVESDKAFKKQISNEMPDKVNLMYAARVYVGSINKVHCDIRSLLTNESENSRILILNTIKQYEEINKGKPIGLYAICSIPKELVDETIEKFPLLLDWDDIRLNLIKKNPKIDNLGRRYVSGGAYNK</sequence>
<dbReference type="AlphaFoldDB" id="A0A3B1D7F9"/>
<reference evidence="1" key="1">
    <citation type="submission" date="2018-06" db="EMBL/GenBank/DDBJ databases">
        <authorList>
            <person name="Zhirakovskaya E."/>
        </authorList>
    </citation>
    <scope>NUCLEOTIDE SEQUENCE</scope>
</reference>
<evidence type="ECO:0000313" key="1">
    <source>
        <dbReference type="EMBL" id="VAX36632.1"/>
    </source>
</evidence>